<evidence type="ECO:0000256" key="5">
    <source>
        <dbReference type="SAM" id="MobiDB-lite"/>
    </source>
</evidence>
<dbReference type="GO" id="GO:0016251">
    <property type="term" value="F:RNA polymerase II general transcription initiation factor activity"/>
    <property type="evidence" value="ECO:0007669"/>
    <property type="project" value="TreeGrafter"/>
</dbReference>
<dbReference type="InterPro" id="IPR003162">
    <property type="entry name" value="TFIID-31"/>
</dbReference>
<feature type="non-terminal residue" evidence="6">
    <location>
        <position position="1"/>
    </location>
</feature>
<dbReference type="GO" id="GO:0003713">
    <property type="term" value="F:transcription coactivator activity"/>
    <property type="evidence" value="ECO:0007669"/>
    <property type="project" value="TreeGrafter"/>
</dbReference>
<name>A0A9W7SYV7_9PEZI</name>
<dbReference type="PANTHER" id="PTHR48068">
    <property type="entry name" value="TAF9 RNA POLYMERASE II, TATA BOX-BINDING PROTEIN (TBP)-ASSOCIATED FACTOR"/>
    <property type="match status" value="1"/>
</dbReference>
<dbReference type="PANTHER" id="PTHR48068:SF4">
    <property type="entry name" value="TATA-BOX BINDING PROTEIN ASSOCIATED FACTOR 9"/>
    <property type="match status" value="1"/>
</dbReference>
<comment type="subcellular location">
    <subcellularLocation>
        <location evidence="1">Nucleus</location>
    </subcellularLocation>
</comment>
<organism evidence="6 7">
    <name type="scientific">Teratosphaeria destructans</name>
    <dbReference type="NCBI Taxonomy" id="418781"/>
    <lineage>
        <taxon>Eukaryota</taxon>
        <taxon>Fungi</taxon>
        <taxon>Dikarya</taxon>
        <taxon>Ascomycota</taxon>
        <taxon>Pezizomycotina</taxon>
        <taxon>Dothideomycetes</taxon>
        <taxon>Dothideomycetidae</taxon>
        <taxon>Mycosphaerellales</taxon>
        <taxon>Teratosphaeriaceae</taxon>
        <taxon>Teratosphaeria</taxon>
    </lineage>
</organism>
<protein>
    <submittedName>
        <fullName evidence="6">Transcription initiation factor TFIID subunit 9</fullName>
    </submittedName>
</protein>
<evidence type="ECO:0000313" key="7">
    <source>
        <dbReference type="Proteomes" id="UP001138500"/>
    </source>
</evidence>
<dbReference type="EMBL" id="RIBY02000458">
    <property type="protein sequence ID" value="KAH9842110.1"/>
    <property type="molecule type" value="Genomic_DNA"/>
</dbReference>
<dbReference type="GO" id="GO:0005669">
    <property type="term" value="C:transcription factor TFIID complex"/>
    <property type="evidence" value="ECO:0007669"/>
    <property type="project" value="TreeGrafter"/>
</dbReference>
<gene>
    <name evidence="6" type="ORF">Tdes44962_MAKER07662</name>
</gene>
<evidence type="ECO:0000256" key="4">
    <source>
        <dbReference type="ARBA" id="ARBA00023242"/>
    </source>
</evidence>
<dbReference type="GO" id="GO:0000124">
    <property type="term" value="C:SAGA complex"/>
    <property type="evidence" value="ECO:0007669"/>
    <property type="project" value="TreeGrafter"/>
</dbReference>
<evidence type="ECO:0000256" key="2">
    <source>
        <dbReference type="ARBA" id="ARBA00023015"/>
    </source>
</evidence>
<evidence type="ECO:0000256" key="1">
    <source>
        <dbReference type="ARBA" id="ARBA00004123"/>
    </source>
</evidence>
<keyword evidence="4" id="KW-0539">Nucleus</keyword>
<keyword evidence="2" id="KW-0805">Transcription regulation</keyword>
<feature type="region of interest" description="Disordered" evidence="5">
    <location>
        <begin position="76"/>
        <end position="107"/>
    </location>
</feature>
<dbReference type="Pfam" id="PF02291">
    <property type="entry name" value="TFIID-31kDa"/>
    <property type="match status" value="1"/>
</dbReference>
<reference evidence="6 7" key="1">
    <citation type="journal article" date="2018" name="IMA Fungus">
        <title>IMA Genome-F 10: Nine draft genome sequences of Claviceps purpurea s.lat., including C. arundinis, C. humidiphila, and C. cf. spartinae, pseudomolecules for the pitch canker pathogen Fusarium circinatum, draft genome of Davidsoniella eucalypti, Grosmannia galeiformis, Quambalaria eucalypti, and Teratosphaeria destructans.</title>
        <authorList>
            <person name="Wingfield B.D."/>
            <person name="Liu M."/>
            <person name="Nguyen H.D."/>
            <person name="Lane F.A."/>
            <person name="Morgan S.W."/>
            <person name="De Vos L."/>
            <person name="Wilken P.M."/>
            <person name="Duong T.A."/>
            <person name="Aylward J."/>
            <person name="Coetzee M.P."/>
            <person name="Dadej K."/>
            <person name="De Beer Z.W."/>
            <person name="Findlay W."/>
            <person name="Havenga M."/>
            <person name="Kolarik M."/>
            <person name="Menzies J.G."/>
            <person name="Naidoo K."/>
            <person name="Pochopski O."/>
            <person name="Shoukouhi P."/>
            <person name="Santana Q.C."/>
            <person name="Seifert K.A."/>
            <person name="Soal N."/>
            <person name="Steenkamp E.T."/>
            <person name="Tatham C.T."/>
            <person name="van der Nest M.A."/>
            <person name="Wingfield M.J."/>
        </authorList>
    </citation>
    <scope>NUCLEOTIDE SEQUENCE [LARGE SCALE GENOMIC DNA]</scope>
    <source>
        <strain evidence="6">CMW44962</strain>
    </source>
</reference>
<keyword evidence="3" id="KW-0804">Transcription</keyword>
<dbReference type="OrthoDB" id="341924at2759"/>
<evidence type="ECO:0000256" key="3">
    <source>
        <dbReference type="ARBA" id="ARBA00023163"/>
    </source>
</evidence>
<dbReference type="InterPro" id="IPR051431">
    <property type="entry name" value="TFIID_subunit_9"/>
</dbReference>
<keyword evidence="7" id="KW-1185">Reference proteome</keyword>
<feature type="compositionally biased region" description="Gly residues" evidence="5">
    <location>
        <begin position="85"/>
        <end position="100"/>
    </location>
</feature>
<dbReference type="Proteomes" id="UP001138500">
    <property type="component" value="Unassembled WGS sequence"/>
</dbReference>
<evidence type="ECO:0000313" key="6">
    <source>
        <dbReference type="EMBL" id="KAH9842110.1"/>
    </source>
</evidence>
<dbReference type="GO" id="GO:0051123">
    <property type="term" value="P:RNA polymerase II preinitiation complex assembly"/>
    <property type="evidence" value="ECO:0007669"/>
    <property type="project" value="TreeGrafter"/>
</dbReference>
<proteinExistence type="predicted"/>
<dbReference type="AlphaFoldDB" id="A0A9W7SYV7"/>
<comment type="caution">
    <text evidence="6">The sequence shown here is derived from an EMBL/GenBank/DDBJ whole genome shotgun (WGS) entry which is preliminary data.</text>
</comment>
<accession>A0A9W7SYV7</accession>
<sequence>ADGDITVQSLRQAIASRSAHGASAGANGGALPKAFMLEQAERRNRMALPRIREGGGLQLPEERFCLTGPAWSLREEWSSDEEGGGEGVGLNGGDVGMGGMDGEEEEGVGRMEDVFGEADGDVSMGQD</sequence>
<reference evidence="6 7" key="2">
    <citation type="journal article" date="2021" name="Curr. Genet.">
        <title>Genetic response to nitrogen starvation in the aggressive Eucalyptus foliar pathogen Teratosphaeria destructans.</title>
        <authorList>
            <person name="Havenga M."/>
            <person name="Wingfield B.D."/>
            <person name="Wingfield M.J."/>
            <person name="Dreyer L.L."/>
            <person name="Roets F."/>
            <person name="Aylward J."/>
        </authorList>
    </citation>
    <scope>NUCLEOTIDE SEQUENCE [LARGE SCALE GENOMIC DNA]</scope>
    <source>
        <strain evidence="6">CMW44962</strain>
    </source>
</reference>